<gene>
    <name evidence="6" type="ORF">C8Q69DRAFT_475918</name>
</gene>
<sequence length="445" mass="49334">MVRWESRILQQNATMPLTIHLDNPLPSYSGGETIRGRVTLESLTQIEVKDIRITLSGKAKTKIKKVKHVGAPRTTYRGKAVLFEKEKILVHIDGTLPPQTLEWRFEFTFPTHVQARSGKSQWSSQIPFDAESTTHSLPPTFMANVENELWEIESVVAYQIQVDVSKTQRMLVGRKSLIFHEVIPLTFIPPVPFEEEKGYASASRMETFTIRSLLLLPENRGRKLDIREKMTSWLSPSQLPVFKFRVIFNYSSCLHQSDPMVCTLDIQPMLEDSTVASVAPTVFLKSVSLTLLTRTVAWSSPSIIGSLVGDVEESKNILSEGSLRIPATGQIDISGACGQISLQHPDPSFSTFNICRSYRLHASIVLECAEKTVTFSVSDADIHILPDKRSVDASEAGKTKGHPYSAGRVEAPMEPVPELDSDGVSPPAYDYSSSVSVASCEKGSL</sequence>
<feature type="compositionally biased region" description="Low complexity" evidence="4">
    <location>
        <begin position="425"/>
        <end position="439"/>
    </location>
</feature>
<feature type="domain" description="Arrestin-like N-terminal" evidence="5">
    <location>
        <begin position="18"/>
        <end position="113"/>
    </location>
</feature>
<dbReference type="EMBL" id="RCNU01000010">
    <property type="protein sequence ID" value="RWQ93317.1"/>
    <property type="molecule type" value="Genomic_DNA"/>
</dbReference>
<dbReference type="GO" id="GO:0005829">
    <property type="term" value="C:cytosol"/>
    <property type="evidence" value="ECO:0007669"/>
    <property type="project" value="TreeGrafter"/>
</dbReference>
<dbReference type="Proteomes" id="UP000283841">
    <property type="component" value="Unassembled WGS sequence"/>
</dbReference>
<dbReference type="Gene3D" id="2.60.40.640">
    <property type="match status" value="1"/>
</dbReference>
<evidence type="ECO:0000313" key="7">
    <source>
        <dbReference type="Proteomes" id="UP000283841"/>
    </source>
</evidence>
<dbReference type="GO" id="GO:0005886">
    <property type="term" value="C:plasma membrane"/>
    <property type="evidence" value="ECO:0007669"/>
    <property type="project" value="TreeGrafter"/>
</dbReference>
<evidence type="ECO:0000259" key="5">
    <source>
        <dbReference type="Pfam" id="PF00339"/>
    </source>
</evidence>
<keyword evidence="2" id="KW-0833">Ubl conjugation pathway</keyword>
<dbReference type="InterPro" id="IPR014752">
    <property type="entry name" value="Arrestin-like_C"/>
</dbReference>
<dbReference type="RefSeq" id="XP_028482962.1">
    <property type="nucleotide sequence ID" value="XM_028631225.1"/>
</dbReference>
<proteinExistence type="inferred from homology"/>
<dbReference type="InterPro" id="IPR011021">
    <property type="entry name" value="Arrestin-like_N"/>
</dbReference>
<evidence type="ECO:0000313" key="6">
    <source>
        <dbReference type="EMBL" id="RWQ93317.1"/>
    </source>
</evidence>
<dbReference type="VEuPathDB" id="FungiDB:C8Q69DRAFT_475918"/>
<evidence type="ECO:0000256" key="3">
    <source>
        <dbReference type="ARBA" id="ARBA00038766"/>
    </source>
</evidence>
<name>A0A443HNC5_BYSSP</name>
<dbReference type="GO" id="GO:0031625">
    <property type="term" value="F:ubiquitin protein ligase binding"/>
    <property type="evidence" value="ECO:0007669"/>
    <property type="project" value="TreeGrafter"/>
</dbReference>
<organism evidence="6 7">
    <name type="scientific">Byssochlamys spectabilis</name>
    <name type="common">Paecilomyces variotii</name>
    <dbReference type="NCBI Taxonomy" id="264951"/>
    <lineage>
        <taxon>Eukaryota</taxon>
        <taxon>Fungi</taxon>
        <taxon>Dikarya</taxon>
        <taxon>Ascomycota</taxon>
        <taxon>Pezizomycotina</taxon>
        <taxon>Eurotiomycetes</taxon>
        <taxon>Eurotiomycetidae</taxon>
        <taxon>Eurotiales</taxon>
        <taxon>Thermoascaceae</taxon>
        <taxon>Paecilomyces</taxon>
    </lineage>
</organism>
<dbReference type="AlphaFoldDB" id="A0A443HNC5"/>
<dbReference type="GeneID" id="39600502"/>
<evidence type="ECO:0000256" key="4">
    <source>
        <dbReference type="SAM" id="MobiDB-lite"/>
    </source>
</evidence>
<evidence type="ECO:0000256" key="2">
    <source>
        <dbReference type="ARBA" id="ARBA00022786"/>
    </source>
</evidence>
<feature type="region of interest" description="Disordered" evidence="4">
    <location>
        <begin position="392"/>
        <end position="445"/>
    </location>
</feature>
<comment type="similarity">
    <text evidence="1">Belongs to the arrestin family.</text>
</comment>
<comment type="subunit">
    <text evidence="3">Interacts with hulA.</text>
</comment>
<protein>
    <recommendedName>
        <fullName evidence="5">Arrestin-like N-terminal domain-containing protein</fullName>
    </recommendedName>
</protein>
<dbReference type="STRING" id="264951.A0A443HNC5"/>
<dbReference type="InterPro" id="IPR050357">
    <property type="entry name" value="Arrestin_domain-protein"/>
</dbReference>
<dbReference type="PANTHER" id="PTHR11188:SF17">
    <property type="entry name" value="FI21816P1"/>
    <property type="match status" value="1"/>
</dbReference>
<dbReference type="GO" id="GO:0070086">
    <property type="term" value="P:ubiquitin-dependent endocytosis"/>
    <property type="evidence" value="ECO:0007669"/>
    <property type="project" value="TreeGrafter"/>
</dbReference>
<evidence type="ECO:0000256" key="1">
    <source>
        <dbReference type="ARBA" id="ARBA00005298"/>
    </source>
</evidence>
<dbReference type="PANTHER" id="PTHR11188">
    <property type="entry name" value="ARRESTIN DOMAIN CONTAINING PROTEIN"/>
    <property type="match status" value="1"/>
</dbReference>
<keyword evidence="7" id="KW-1185">Reference proteome</keyword>
<reference evidence="6 7" key="1">
    <citation type="journal article" date="2018" name="Front. Microbiol.">
        <title>Genomic and genetic insights into a cosmopolitan fungus, Paecilomyces variotii (Eurotiales).</title>
        <authorList>
            <person name="Urquhart A.S."/>
            <person name="Mondo S.J."/>
            <person name="Makela M.R."/>
            <person name="Hane J.K."/>
            <person name="Wiebenga A."/>
            <person name="He G."/>
            <person name="Mihaltcheva S."/>
            <person name="Pangilinan J."/>
            <person name="Lipzen A."/>
            <person name="Barry K."/>
            <person name="de Vries R.P."/>
            <person name="Grigoriev I.V."/>
            <person name="Idnurm A."/>
        </authorList>
    </citation>
    <scope>NUCLEOTIDE SEQUENCE [LARGE SCALE GENOMIC DNA]</scope>
    <source>
        <strain evidence="6 7">CBS 101075</strain>
    </source>
</reference>
<dbReference type="GO" id="GO:0030674">
    <property type="term" value="F:protein-macromolecule adaptor activity"/>
    <property type="evidence" value="ECO:0007669"/>
    <property type="project" value="TreeGrafter"/>
</dbReference>
<dbReference type="Pfam" id="PF00339">
    <property type="entry name" value="Arrestin_N"/>
    <property type="match status" value="1"/>
</dbReference>
<accession>A0A443HNC5</accession>
<comment type="caution">
    <text evidence="6">The sequence shown here is derived from an EMBL/GenBank/DDBJ whole genome shotgun (WGS) entry which is preliminary data.</text>
</comment>